<dbReference type="PANTHER" id="PTHR43150:SF4">
    <property type="entry name" value="L-GLYCERALDEHYDE 3-PHOSPHATE REDUCTASE"/>
    <property type="match status" value="1"/>
</dbReference>
<evidence type="ECO:0000259" key="4">
    <source>
        <dbReference type="Pfam" id="PF00248"/>
    </source>
</evidence>
<evidence type="ECO:0000313" key="7">
    <source>
        <dbReference type="Proteomes" id="UP000289805"/>
    </source>
</evidence>
<name>A0A4Q1KZA3_9CELL</name>
<proteinExistence type="inferred from homology"/>
<dbReference type="AlphaFoldDB" id="A0A4Q1KZA3"/>
<keyword evidence="3" id="KW-0560">Oxidoreductase</keyword>
<keyword evidence="8" id="KW-1185">Reference proteome</keyword>
<dbReference type="SUPFAM" id="SSF51430">
    <property type="entry name" value="NAD(P)-linked oxidoreductase"/>
    <property type="match status" value="1"/>
</dbReference>
<evidence type="ECO:0000313" key="6">
    <source>
        <dbReference type="EMBL" id="RXR35741.1"/>
    </source>
</evidence>
<organism evidence="6 7">
    <name type="scientific">Oerskovia turbata</name>
    <dbReference type="NCBI Taxonomy" id="1713"/>
    <lineage>
        <taxon>Bacteria</taxon>
        <taxon>Bacillati</taxon>
        <taxon>Actinomycetota</taxon>
        <taxon>Actinomycetes</taxon>
        <taxon>Micrococcales</taxon>
        <taxon>Cellulomonadaceae</taxon>
        <taxon>Oerskovia</taxon>
    </lineage>
</organism>
<evidence type="ECO:0000256" key="2">
    <source>
        <dbReference type="ARBA" id="ARBA00022857"/>
    </source>
</evidence>
<dbReference type="RefSeq" id="WP_030150530.1">
    <property type="nucleotide sequence ID" value="NZ_JOFV01000004.1"/>
</dbReference>
<protein>
    <submittedName>
        <fullName evidence="6">Aldo/keto reductase</fullName>
    </submittedName>
</protein>
<dbReference type="PANTHER" id="PTHR43150">
    <property type="entry name" value="HYPERKINETIC, ISOFORM M"/>
    <property type="match status" value="1"/>
</dbReference>
<evidence type="ECO:0000256" key="3">
    <source>
        <dbReference type="ARBA" id="ARBA00023002"/>
    </source>
</evidence>
<reference evidence="7 8" key="1">
    <citation type="submission" date="2019-01" db="EMBL/GenBank/DDBJ databases">
        <title>Oerskovia turbata Genome sequencing and assembly.</title>
        <authorList>
            <person name="Dou T."/>
        </authorList>
    </citation>
    <scope>NUCLEOTIDE SEQUENCE [LARGE SCALE GENOMIC DNA]</scope>
    <source>
        <strain evidence="6 7">JCM12123</strain>
        <strain evidence="5 8">JCM3160</strain>
    </source>
</reference>
<dbReference type="GO" id="GO:0016491">
    <property type="term" value="F:oxidoreductase activity"/>
    <property type="evidence" value="ECO:0007669"/>
    <property type="project" value="UniProtKB-KW"/>
</dbReference>
<accession>A0A4Q1KZA3</accession>
<evidence type="ECO:0000256" key="1">
    <source>
        <dbReference type="ARBA" id="ARBA00006515"/>
    </source>
</evidence>
<dbReference type="OrthoDB" id="9768793at2"/>
<sequence length="358" mass="38191">MSHKAPEPGSGMPFARAGRSGLVLPRLSLGLWQNFGESSPFTAQRDLVLHAYERGIVHFDLANNYGPPAGSAEATFGRLLATDLRGHRDELLVSTKAGYRMGPGPYGEGGSRKYLLSSLDASLRRLGTDHVDVFYSHRFDPTTPLRETIGALATAVSSGRATYAAISSYSAERTTEALAVADDLGLPLVLHQPSYSMLNRWIEAPGPGARSLLDVAGDSGTGLIVFSPLAQGMLSDRYLDGVPPDSRAARSISLRPEHLAPENLARIRALREVASGRGEPLARTAIAWTLRDPRVTSVLVGARTTAQVDENLAALDAPPFTTDELAAIDAVTTETAPDGSRRPLDTGINIWAARSSDL</sequence>
<keyword evidence="2" id="KW-0521">NADP</keyword>
<dbReference type="Pfam" id="PF00248">
    <property type="entry name" value="Aldo_ket_red"/>
    <property type="match status" value="1"/>
</dbReference>
<dbReference type="InterPro" id="IPR036812">
    <property type="entry name" value="NAD(P)_OxRdtase_dom_sf"/>
</dbReference>
<dbReference type="EMBL" id="SDJR01000001">
    <property type="protein sequence ID" value="RXR27821.1"/>
    <property type="molecule type" value="Genomic_DNA"/>
</dbReference>
<gene>
    <name evidence="5" type="ORF">EQW73_00425</name>
    <name evidence="6" type="ORF">EQW78_05325</name>
</gene>
<comment type="caution">
    <text evidence="6">The sequence shown here is derived from an EMBL/GenBank/DDBJ whole genome shotgun (WGS) entry which is preliminary data.</text>
</comment>
<dbReference type="EMBL" id="SDJQ01000007">
    <property type="protein sequence ID" value="RXR35741.1"/>
    <property type="molecule type" value="Genomic_DNA"/>
</dbReference>
<dbReference type="GO" id="GO:0051596">
    <property type="term" value="P:methylglyoxal catabolic process"/>
    <property type="evidence" value="ECO:0007669"/>
    <property type="project" value="TreeGrafter"/>
</dbReference>
<evidence type="ECO:0000313" key="8">
    <source>
        <dbReference type="Proteomes" id="UP000290517"/>
    </source>
</evidence>
<dbReference type="InterPro" id="IPR023210">
    <property type="entry name" value="NADP_OxRdtase_dom"/>
</dbReference>
<dbReference type="Proteomes" id="UP000290517">
    <property type="component" value="Unassembled WGS sequence"/>
</dbReference>
<evidence type="ECO:0000313" key="5">
    <source>
        <dbReference type="EMBL" id="RXR27821.1"/>
    </source>
</evidence>
<dbReference type="Gene3D" id="3.20.20.100">
    <property type="entry name" value="NADP-dependent oxidoreductase domain"/>
    <property type="match status" value="1"/>
</dbReference>
<feature type="domain" description="NADP-dependent oxidoreductase" evidence="4">
    <location>
        <begin position="26"/>
        <end position="331"/>
    </location>
</feature>
<dbReference type="InterPro" id="IPR005399">
    <property type="entry name" value="K_chnl_volt-dep_bsu_KCNAB-rel"/>
</dbReference>
<dbReference type="Proteomes" id="UP000289805">
    <property type="component" value="Unassembled WGS sequence"/>
</dbReference>
<comment type="similarity">
    <text evidence="1">Belongs to the shaker potassium channel beta subunit family.</text>
</comment>